<feature type="non-terminal residue" evidence="1">
    <location>
        <position position="83"/>
    </location>
</feature>
<sequence>MPEFAQIDYIDPNGGGAIGSFAAKLLSGGLTVNNLRTNDILRKDEWKAFDATVIQVARERMVITADLFSRGLTFPIANAMGQT</sequence>
<accession>A0A0F8YNW7</accession>
<name>A0A0F8YNW7_9ZZZZ</name>
<evidence type="ECO:0000313" key="1">
    <source>
        <dbReference type="EMBL" id="KKK83118.1"/>
    </source>
</evidence>
<dbReference type="AlphaFoldDB" id="A0A0F8YNW7"/>
<organism evidence="1">
    <name type="scientific">marine sediment metagenome</name>
    <dbReference type="NCBI Taxonomy" id="412755"/>
    <lineage>
        <taxon>unclassified sequences</taxon>
        <taxon>metagenomes</taxon>
        <taxon>ecological metagenomes</taxon>
    </lineage>
</organism>
<gene>
    <name evidence="1" type="ORF">LCGC14_2796610</name>
</gene>
<dbReference type="EMBL" id="LAZR01052369">
    <property type="protein sequence ID" value="KKK83118.1"/>
    <property type="molecule type" value="Genomic_DNA"/>
</dbReference>
<protein>
    <submittedName>
        <fullName evidence="1">Uncharacterized protein</fullName>
    </submittedName>
</protein>
<proteinExistence type="predicted"/>
<reference evidence="1" key="1">
    <citation type="journal article" date="2015" name="Nature">
        <title>Complex archaea that bridge the gap between prokaryotes and eukaryotes.</title>
        <authorList>
            <person name="Spang A."/>
            <person name="Saw J.H."/>
            <person name="Jorgensen S.L."/>
            <person name="Zaremba-Niedzwiedzka K."/>
            <person name="Martijn J."/>
            <person name="Lind A.E."/>
            <person name="van Eijk R."/>
            <person name="Schleper C."/>
            <person name="Guy L."/>
            <person name="Ettema T.J."/>
        </authorList>
    </citation>
    <scope>NUCLEOTIDE SEQUENCE</scope>
</reference>
<comment type="caution">
    <text evidence="1">The sequence shown here is derived from an EMBL/GenBank/DDBJ whole genome shotgun (WGS) entry which is preliminary data.</text>
</comment>